<dbReference type="RefSeq" id="WP_175476752.1">
    <property type="nucleotide sequence ID" value="NZ_FOEH01000002.1"/>
</dbReference>
<name>A0A1H9EDM2_9BACI</name>
<dbReference type="Gene3D" id="3.20.20.370">
    <property type="entry name" value="Glycoside hydrolase/deacetylase"/>
    <property type="match status" value="1"/>
</dbReference>
<dbReference type="Proteomes" id="UP000198733">
    <property type="component" value="Unassembled WGS sequence"/>
</dbReference>
<dbReference type="CDD" id="cd10970">
    <property type="entry name" value="CE4_DAC_u1_6s"/>
    <property type="match status" value="1"/>
</dbReference>
<protein>
    <submittedName>
        <fullName evidence="4">Peptidoglycan/xylan/chitin deacetylase, PgdA/CDA1 family</fullName>
    </submittedName>
</protein>
<dbReference type="PROSITE" id="PS51677">
    <property type="entry name" value="NODB"/>
    <property type="match status" value="1"/>
</dbReference>
<evidence type="ECO:0000313" key="5">
    <source>
        <dbReference type="Proteomes" id="UP000198733"/>
    </source>
</evidence>
<evidence type="ECO:0000256" key="2">
    <source>
        <dbReference type="ARBA" id="ARBA00022729"/>
    </source>
</evidence>
<proteinExistence type="predicted"/>
<organism evidence="4 5">
    <name type="scientific">Virgibacillus subterraneus</name>
    <dbReference type="NCBI Taxonomy" id="621109"/>
    <lineage>
        <taxon>Bacteria</taxon>
        <taxon>Bacillati</taxon>
        <taxon>Bacillota</taxon>
        <taxon>Bacilli</taxon>
        <taxon>Bacillales</taxon>
        <taxon>Bacillaceae</taxon>
        <taxon>Virgibacillus</taxon>
    </lineage>
</organism>
<dbReference type="InterPro" id="IPR011330">
    <property type="entry name" value="Glyco_hydro/deAcase_b/a-brl"/>
</dbReference>
<dbReference type="InterPro" id="IPR051398">
    <property type="entry name" value="Polysacch_Deacetylase"/>
</dbReference>
<dbReference type="CDD" id="cd19958">
    <property type="entry name" value="pyocin_knob"/>
    <property type="match status" value="1"/>
</dbReference>
<dbReference type="PANTHER" id="PTHR34216:SF3">
    <property type="entry name" value="POLY-BETA-1,6-N-ACETYL-D-GLUCOSAMINE N-DEACETYLASE"/>
    <property type="match status" value="1"/>
</dbReference>
<accession>A0A1H9EDM2</accession>
<gene>
    <name evidence="4" type="ORF">SAMN05216232_1995</name>
</gene>
<dbReference type="EMBL" id="FOEH01000002">
    <property type="protein sequence ID" value="SEQ23834.1"/>
    <property type="molecule type" value="Genomic_DNA"/>
</dbReference>
<reference evidence="4 5" key="1">
    <citation type="submission" date="2016-10" db="EMBL/GenBank/DDBJ databases">
        <authorList>
            <person name="Varghese N."/>
            <person name="Submissions S."/>
        </authorList>
    </citation>
    <scope>NUCLEOTIDE SEQUENCE [LARGE SCALE GENOMIC DNA]</scope>
    <source>
        <strain evidence="4 5">CGMCC 1.7734</strain>
    </source>
</reference>
<dbReference type="PANTHER" id="PTHR34216">
    <property type="match status" value="1"/>
</dbReference>
<evidence type="ECO:0000256" key="1">
    <source>
        <dbReference type="ARBA" id="ARBA00004613"/>
    </source>
</evidence>
<feature type="domain" description="NodB homology" evidence="3">
    <location>
        <begin position="94"/>
        <end position="292"/>
    </location>
</feature>
<dbReference type="InterPro" id="IPR002509">
    <property type="entry name" value="NODB_dom"/>
</dbReference>
<keyword evidence="2" id="KW-0732">Signal</keyword>
<keyword evidence="5" id="KW-1185">Reference proteome</keyword>
<comment type="caution">
    <text evidence="4">The sequence shown here is derived from an EMBL/GenBank/DDBJ whole genome shotgun (WGS) entry which is preliminary data.</text>
</comment>
<dbReference type="Pfam" id="PF01522">
    <property type="entry name" value="Polysacc_deac_1"/>
    <property type="match status" value="1"/>
</dbReference>
<evidence type="ECO:0000313" key="4">
    <source>
        <dbReference type="EMBL" id="SEQ23834.1"/>
    </source>
</evidence>
<sequence>MAIEKIKIGNGESLKVIAPKINMMFDMVNNFQTQIDNIVVEGSIDPETAQARVESDGTDHPTLKDRLDTQFGEVSSQLAENERFTSIKASRKRKPIMTLIDDDGRNTVLTKLQPIAEQYNIPIACAIPVSKVGAEPGTMTLSELKSLIQYGFEFVSHTYTHVDLSTLTESKIEQECNDSRNWLLSNGFNGDILVYPYGGVNDLVKDVVAKYFKLGINTDPGDSPVNNSPLNSMDVQRVYIDRGVANAQAKIDEIVANGGWMVLGMHSHYADFDPSEVEQVVNYAISQGVDIVNTNEALKYYGNYLESGTGSQLLSEGITIDAQGEAYGGRIGVVRYVPADGRLNNNTPIGEYKNKCISITHVLTSHASGFPEGTAGILETYRMGNDDFSFQRYYVYNTNKIYRRRWDESTGGWTSWTDLTVPIVTRKLITLSVGVVPAQSSIDINISSGSFRKGFNVIATPQTDLPSGIVWNSWVSSEGLGKLRVSNLTGGSIDCGSVDWHFRSIGE</sequence>
<evidence type="ECO:0000259" key="3">
    <source>
        <dbReference type="PROSITE" id="PS51677"/>
    </source>
</evidence>
<comment type="subcellular location">
    <subcellularLocation>
        <location evidence="1">Secreted</location>
    </subcellularLocation>
</comment>
<dbReference type="SUPFAM" id="SSF88713">
    <property type="entry name" value="Glycoside hydrolase/deacetylase"/>
    <property type="match status" value="1"/>
</dbReference>